<evidence type="ECO:0000313" key="1">
    <source>
        <dbReference type="EMBL" id="QCX38171.1"/>
    </source>
</evidence>
<accession>A0A5B7TRX5</accession>
<protein>
    <recommendedName>
        <fullName evidence="3">Erythromycin esterase family protein</fullName>
    </recommendedName>
</protein>
<organism evidence="1 2">
    <name type="scientific">Aureibaculum algae</name>
    <dbReference type="NCBI Taxonomy" id="2584122"/>
    <lineage>
        <taxon>Bacteria</taxon>
        <taxon>Pseudomonadati</taxon>
        <taxon>Bacteroidota</taxon>
        <taxon>Flavobacteriia</taxon>
        <taxon>Flavobacteriales</taxon>
        <taxon>Flavobacteriaceae</taxon>
        <taxon>Aureibaculum</taxon>
    </lineage>
</organism>
<reference evidence="1 2" key="1">
    <citation type="submission" date="2019-05" db="EMBL/GenBank/DDBJ databases">
        <title>Algicella ahnfeltiae gen. nov., sp. nov., a novel marine bacterium of the family Flavobacteriaceae isolated from a red alga.</title>
        <authorList>
            <person name="Nedashkovskaya O.I."/>
            <person name="Kukhlevskiy A.D."/>
            <person name="Kim S.-G."/>
            <person name="Zhukova N.V."/>
            <person name="Mikhailov V.V."/>
        </authorList>
    </citation>
    <scope>NUCLEOTIDE SEQUENCE [LARGE SCALE GENOMIC DNA]</scope>
    <source>
        <strain evidence="1 2">10Alg115</strain>
    </source>
</reference>
<dbReference type="KEGG" id="fbe:FF125_06905"/>
<dbReference type="RefSeq" id="WP_138949073.1">
    <property type="nucleotide sequence ID" value="NZ_CP040749.1"/>
</dbReference>
<proteinExistence type="predicted"/>
<keyword evidence="2" id="KW-1185">Reference proteome</keyword>
<dbReference type="OrthoDB" id="1112626at2"/>
<dbReference type="SUPFAM" id="SSF159501">
    <property type="entry name" value="EreA/ChaN-like"/>
    <property type="match status" value="1"/>
</dbReference>
<dbReference type="AlphaFoldDB" id="A0A5B7TRX5"/>
<sequence length="419" mass="49273">MKTLLSFLFAFVILQSCSQTKTDYLEDNRFDLTSSEFNFPQKEFNIIGFGAYHGSTKTEKTEYALLKSLTKDGTIKYYLPETDFSIGHYFNQYLKKGDSLLLKDLVNNYGTRVPQEKSVETYEKWKEIKKLNDKLQEKDKLTVVGIDLLVTYQYTSKHLLEVIDYKQNQNIFLQEIVNMVTLDTTDFSPNYDSYSKNVLKNFVKEYEKKPMEFEKSINNKFVFDHIIQNLKHTFENFDNASKREQIIYDNYLNLSSFYSFDKKPQFIRFGFFHLEKEREGNKVSFFTKLIENNIYKRKDIISVIGYLTKSNVLWDIVYDDNMVYKTYTTEGGFGIGDYEKEYFRGIDNLKKTKLSDITLFRLNKENTLYNDGIPDLMEIIMTDDKSNGEQVKGKSTTDFLDYAILISNSKANTPIQEIK</sequence>
<dbReference type="PROSITE" id="PS51257">
    <property type="entry name" value="PROKAR_LIPOPROTEIN"/>
    <property type="match status" value="1"/>
</dbReference>
<evidence type="ECO:0000313" key="2">
    <source>
        <dbReference type="Proteomes" id="UP000306229"/>
    </source>
</evidence>
<name>A0A5B7TRX5_9FLAO</name>
<gene>
    <name evidence="1" type="ORF">FF125_06905</name>
</gene>
<dbReference type="EMBL" id="CP040749">
    <property type="protein sequence ID" value="QCX38171.1"/>
    <property type="molecule type" value="Genomic_DNA"/>
</dbReference>
<evidence type="ECO:0008006" key="3">
    <source>
        <dbReference type="Google" id="ProtNLM"/>
    </source>
</evidence>
<dbReference type="Proteomes" id="UP000306229">
    <property type="component" value="Chromosome"/>
</dbReference>